<dbReference type="Proteomes" id="UP000029382">
    <property type="component" value="Unassembled WGS sequence"/>
</dbReference>
<feature type="domain" description="HNH nuclease" evidence="5">
    <location>
        <begin position="22"/>
        <end position="79"/>
    </location>
</feature>
<comment type="caution">
    <text evidence="6">The sequence shown here is derived from an EMBL/GenBank/DDBJ whole genome shotgun (WGS) entry which is preliminary data.</text>
</comment>
<keyword evidence="1" id="KW-0540">Nuclease</keyword>
<evidence type="ECO:0000256" key="2">
    <source>
        <dbReference type="ARBA" id="ARBA00022801"/>
    </source>
</evidence>
<dbReference type="PANTHER" id="PTHR41286">
    <property type="entry name" value="HNH NUCLEASE YAJD-RELATED"/>
    <property type="match status" value="1"/>
</dbReference>
<dbReference type="SMART" id="SM00507">
    <property type="entry name" value="HNHc"/>
    <property type="match status" value="1"/>
</dbReference>
<accession>A0A091CAP6</accession>
<reference evidence="6 7" key="1">
    <citation type="journal article" date="2014" name="Genome Announc.">
        <title>Draft Genome Sequences of Streptococcus bovis Strains ATCC 33317 and JB1.</title>
        <authorList>
            <person name="Benahmed F.H."/>
            <person name="Gopinath G.R."/>
            <person name="Harbottle H."/>
            <person name="Cotta M.A."/>
            <person name="Luo Y."/>
            <person name="Henderson C."/>
            <person name="Teri P."/>
            <person name="Soppet D."/>
            <person name="Rasmussen M."/>
            <person name="Whitehead T.R."/>
            <person name="Davidson M."/>
        </authorList>
    </citation>
    <scope>NUCLEOTIDE SEQUENCE [LARGE SCALE GENOMIC DNA]</scope>
    <source>
        <strain evidence="6 7">JB1</strain>
    </source>
</reference>
<dbReference type="Gene3D" id="1.10.30.50">
    <property type="match status" value="1"/>
</dbReference>
<sequence>MKIDTTNKQTMHPFYTSKEWLAIRKLAIKRDHSECVWCKEEGRLTTHDLEVDHIKEVEFYPELALELDNLRTLCHDCHNRRHGRATSKKRKWDDEIFEW</sequence>
<name>A0A091CAP6_STREI</name>
<dbReference type="RefSeq" id="WP_039697008.1">
    <property type="nucleotide sequence ID" value="NZ_AUZH01000026.1"/>
</dbReference>
<evidence type="ECO:0000313" key="6">
    <source>
        <dbReference type="EMBL" id="KFN87243.1"/>
    </source>
</evidence>
<dbReference type="AlphaFoldDB" id="A0A091CAP6"/>
<dbReference type="EMBL" id="AUZH01000026">
    <property type="protein sequence ID" value="KFN87243.1"/>
    <property type="molecule type" value="Genomic_DNA"/>
</dbReference>
<organism evidence="6 7">
    <name type="scientific">Streptococcus equinus JB1</name>
    <dbReference type="NCBI Taxonomy" id="1294274"/>
    <lineage>
        <taxon>Bacteria</taxon>
        <taxon>Bacillati</taxon>
        <taxon>Bacillota</taxon>
        <taxon>Bacilli</taxon>
        <taxon>Lactobacillales</taxon>
        <taxon>Streptococcaceae</taxon>
        <taxon>Streptococcus</taxon>
    </lineage>
</organism>
<dbReference type="InterPro" id="IPR003615">
    <property type="entry name" value="HNH_nuc"/>
</dbReference>
<proteinExistence type="inferred from homology"/>
<gene>
    <name evidence="6" type="ORF">H702_07060</name>
</gene>
<dbReference type="GO" id="GO:0004519">
    <property type="term" value="F:endonuclease activity"/>
    <property type="evidence" value="ECO:0007669"/>
    <property type="project" value="InterPro"/>
</dbReference>
<dbReference type="GO" id="GO:0016787">
    <property type="term" value="F:hydrolase activity"/>
    <property type="evidence" value="ECO:0007669"/>
    <property type="project" value="UniProtKB-KW"/>
</dbReference>
<comment type="similarity">
    <text evidence="3">Belongs to the HNH nuclease family.</text>
</comment>
<dbReference type="GO" id="GO:0008270">
    <property type="term" value="F:zinc ion binding"/>
    <property type="evidence" value="ECO:0007669"/>
    <property type="project" value="InterPro"/>
</dbReference>
<dbReference type="CDD" id="cd00085">
    <property type="entry name" value="HNHc"/>
    <property type="match status" value="1"/>
</dbReference>
<evidence type="ECO:0000256" key="3">
    <source>
        <dbReference type="ARBA" id="ARBA00038412"/>
    </source>
</evidence>
<dbReference type="Pfam" id="PF01844">
    <property type="entry name" value="HNH"/>
    <property type="match status" value="1"/>
</dbReference>
<evidence type="ECO:0000256" key="4">
    <source>
        <dbReference type="ARBA" id="ARBA00040194"/>
    </source>
</evidence>
<dbReference type="PANTHER" id="PTHR41286:SF1">
    <property type="entry name" value="HNH NUCLEASE YAJD-RELATED"/>
    <property type="match status" value="1"/>
</dbReference>
<dbReference type="InterPro" id="IPR002711">
    <property type="entry name" value="HNH"/>
</dbReference>
<protein>
    <recommendedName>
        <fullName evidence="4">Putative HNH nuclease YajD</fullName>
    </recommendedName>
</protein>
<dbReference type="GO" id="GO:0005829">
    <property type="term" value="C:cytosol"/>
    <property type="evidence" value="ECO:0007669"/>
    <property type="project" value="TreeGrafter"/>
</dbReference>
<evidence type="ECO:0000259" key="5">
    <source>
        <dbReference type="SMART" id="SM00507"/>
    </source>
</evidence>
<evidence type="ECO:0000256" key="1">
    <source>
        <dbReference type="ARBA" id="ARBA00022722"/>
    </source>
</evidence>
<dbReference type="GO" id="GO:0003676">
    <property type="term" value="F:nucleic acid binding"/>
    <property type="evidence" value="ECO:0007669"/>
    <property type="project" value="InterPro"/>
</dbReference>
<evidence type="ECO:0000313" key="7">
    <source>
        <dbReference type="Proteomes" id="UP000029382"/>
    </source>
</evidence>
<keyword evidence="2 6" id="KW-0378">Hydrolase</keyword>